<dbReference type="SUPFAM" id="SSF56601">
    <property type="entry name" value="beta-lactamase/transpeptidase-like"/>
    <property type="match status" value="1"/>
</dbReference>
<dbReference type="Gene3D" id="3.40.710.10">
    <property type="entry name" value="DD-peptidase/beta-lactamase superfamily"/>
    <property type="match status" value="1"/>
</dbReference>
<dbReference type="OrthoDB" id="5372081at2"/>
<accession>A0A1I0YBQ2</accession>
<protein>
    <submittedName>
        <fullName evidence="4">D-alanyl-D-alanine carboxypeptidase / D-alanyl-D-alanine-endopeptidase (Penicillin-binding protein 4)</fullName>
    </submittedName>
</protein>
<dbReference type="STRING" id="871651.SAMN05421688_2910"/>
<dbReference type="PANTHER" id="PTHR30023:SF0">
    <property type="entry name" value="PENICILLIN-SENSITIVE CARBOXYPEPTIDASE A"/>
    <property type="match status" value="1"/>
</dbReference>
<dbReference type="GO" id="GO:0006508">
    <property type="term" value="P:proteolysis"/>
    <property type="evidence" value="ECO:0007669"/>
    <property type="project" value="InterPro"/>
</dbReference>
<dbReference type="PRINTS" id="PR00922">
    <property type="entry name" value="DADACBPTASE3"/>
</dbReference>
<keyword evidence="5" id="KW-1185">Reference proteome</keyword>
<dbReference type="InterPro" id="IPR000667">
    <property type="entry name" value="Peptidase_S13"/>
</dbReference>
<dbReference type="GO" id="GO:0000270">
    <property type="term" value="P:peptidoglycan metabolic process"/>
    <property type="evidence" value="ECO:0007669"/>
    <property type="project" value="TreeGrafter"/>
</dbReference>
<dbReference type="GO" id="GO:0004185">
    <property type="term" value="F:serine-type carboxypeptidase activity"/>
    <property type="evidence" value="ECO:0007669"/>
    <property type="project" value="InterPro"/>
</dbReference>
<name>A0A1I0YBQ2_9RHOB</name>
<dbReference type="InterPro" id="IPR006311">
    <property type="entry name" value="TAT_signal"/>
</dbReference>
<feature type="chain" id="PRO_5011749885" evidence="3">
    <location>
        <begin position="27"/>
        <end position="495"/>
    </location>
</feature>
<keyword evidence="3" id="KW-0732">Signal</keyword>
<evidence type="ECO:0000256" key="1">
    <source>
        <dbReference type="ARBA" id="ARBA00006096"/>
    </source>
</evidence>
<keyword evidence="4" id="KW-0645">Protease</keyword>
<dbReference type="AlphaFoldDB" id="A0A1I0YBQ2"/>
<gene>
    <name evidence="4" type="ORF">SAMN05421688_2910</name>
</gene>
<dbReference type="InterPro" id="IPR012338">
    <property type="entry name" value="Beta-lactam/transpept-like"/>
</dbReference>
<evidence type="ECO:0000313" key="5">
    <source>
        <dbReference type="Proteomes" id="UP000198796"/>
    </source>
</evidence>
<dbReference type="PANTHER" id="PTHR30023">
    <property type="entry name" value="D-ALANYL-D-ALANINE CARBOXYPEPTIDASE"/>
    <property type="match status" value="1"/>
</dbReference>
<evidence type="ECO:0000256" key="3">
    <source>
        <dbReference type="SAM" id="SignalP"/>
    </source>
</evidence>
<dbReference type="EMBL" id="FOJU01000005">
    <property type="protein sequence ID" value="SFB10825.1"/>
    <property type="molecule type" value="Genomic_DNA"/>
</dbReference>
<dbReference type="NCBIfam" id="TIGR00666">
    <property type="entry name" value="PBP4"/>
    <property type="match status" value="1"/>
</dbReference>
<organism evidence="4 5">
    <name type="scientific">Poseidonocella pacifica</name>
    <dbReference type="NCBI Taxonomy" id="871651"/>
    <lineage>
        <taxon>Bacteria</taxon>
        <taxon>Pseudomonadati</taxon>
        <taxon>Pseudomonadota</taxon>
        <taxon>Alphaproteobacteria</taxon>
        <taxon>Rhodobacterales</taxon>
        <taxon>Roseobacteraceae</taxon>
        <taxon>Poseidonocella</taxon>
    </lineage>
</organism>
<sequence length="495" mass="51655">MAASKYTRRGVLGGAAALLLPGALHAGAPAQSLVPKARPGGASPAVLGPAAEIVAGAGFKGDVAFALVECGTGRVLETLGGEALPPASVAKVLTSLYALEALGPEYRFDTRLVATGPLRDGRLEGDLVLAGGGDPTLDTDALAEMAAELKAAGVREITGGFRVWGGALAYQSAIDPEQLAHLGYNPAVSGLNLNYNRVHFEWRRAGADYGVTMDARSARYRPEVQISRMQIAPRSFPVYTYQDEITHDAWTVARGALGNDGARWLPVRKPAHYAGEVLAGFARSHGIVLGAPSASDRAPTGETLVRHQSAPLEPILKDMLRYSTNLTAEAVGMSASAARLGRSPDALALSAAEMSAWARARLGMTQTAMVDHSGLGDASRLSSGGLAQALAGDEVRTRLFGLLKSFELGEAGKSHPGLTVVAKTGTLNFVSALAGYLNVPGRAPLAFAILTSDTEARTQAKESGAEIPVGARSWNARSRGLQRAILARWGQRHTS</sequence>
<dbReference type="RefSeq" id="WP_092066171.1">
    <property type="nucleotide sequence ID" value="NZ_FOJU01000005.1"/>
</dbReference>
<dbReference type="Pfam" id="PF02113">
    <property type="entry name" value="Peptidase_S13"/>
    <property type="match status" value="1"/>
</dbReference>
<feature type="signal peptide" evidence="3">
    <location>
        <begin position="1"/>
        <end position="26"/>
    </location>
</feature>
<evidence type="ECO:0000256" key="2">
    <source>
        <dbReference type="ARBA" id="ARBA00022801"/>
    </source>
</evidence>
<comment type="similarity">
    <text evidence="1">Belongs to the peptidase S13 family.</text>
</comment>
<dbReference type="Proteomes" id="UP000198796">
    <property type="component" value="Unassembled WGS sequence"/>
</dbReference>
<keyword evidence="4" id="KW-0121">Carboxypeptidase</keyword>
<keyword evidence="2" id="KW-0378">Hydrolase</keyword>
<reference evidence="4 5" key="1">
    <citation type="submission" date="2016-10" db="EMBL/GenBank/DDBJ databases">
        <authorList>
            <person name="de Groot N.N."/>
        </authorList>
    </citation>
    <scope>NUCLEOTIDE SEQUENCE [LARGE SCALE GENOMIC DNA]</scope>
    <source>
        <strain evidence="4 5">DSM 29316</strain>
    </source>
</reference>
<proteinExistence type="inferred from homology"/>
<evidence type="ECO:0000313" key="4">
    <source>
        <dbReference type="EMBL" id="SFB10825.1"/>
    </source>
</evidence>
<dbReference type="Gene3D" id="3.50.80.20">
    <property type="entry name" value="D-Ala-D-Ala carboxypeptidase C, peptidase S13"/>
    <property type="match status" value="1"/>
</dbReference>
<dbReference type="PROSITE" id="PS51318">
    <property type="entry name" value="TAT"/>
    <property type="match status" value="1"/>
</dbReference>